<proteinExistence type="predicted"/>
<accession>A0A444ISA6</accession>
<keyword evidence="2" id="KW-1185">Reference proteome</keyword>
<dbReference type="Proteomes" id="UP000287853">
    <property type="component" value="Unassembled WGS sequence"/>
</dbReference>
<comment type="caution">
    <text evidence="1">The sequence shown here is derived from an EMBL/GenBank/DDBJ whole genome shotgun (WGS) entry which is preliminary data.</text>
</comment>
<evidence type="ECO:0000313" key="1">
    <source>
        <dbReference type="EMBL" id="RWX43778.1"/>
    </source>
</evidence>
<gene>
    <name evidence="1" type="ORF">H206_02497</name>
</gene>
<dbReference type="AlphaFoldDB" id="A0A444ISA6"/>
<organism evidence="1 2">
    <name type="scientific">Candidatus Electrothrix aarhusensis</name>
    <dbReference type="NCBI Taxonomy" id="1859131"/>
    <lineage>
        <taxon>Bacteria</taxon>
        <taxon>Pseudomonadati</taxon>
        <taxon>Thermodesulfobacteriota</taxon>
        <taxon>Desulfobulbia</taxon>
        <taxon>Desulfobulbales</taxon>
        <taxon>Desulfobulbaceae</taxon>
        <taxon>Candidatus Electrothrix</taxon>
    </lineage>
</organism>
<name>A0A444ISA6_9BACT</name>
<evidence type="ECO:0000313" key="2">
    <source>
        <dbReference type="Proteomes" id="UP000287853"/>
    </source>
</evidence>
<sequence length="63" mass="6976">MLFQRMHPCSSGGCTHALQEDAPMLFGKTEITPDSASLCFIVYNVGSKYTTFKTRFDGKILLA</sequence>
<protein>
    <submittedName>
        <fullName evidence="1">Uncharacterized protein</fullName>
    </submittedName>
</protein>
<reference evidence="1 2" key="1">
    <citation type="submission" date="2017-01" db="EMBL/GenBank/DDBJ databases">
        <title>The cable genome- insights into the physiology and evolution of filamentous bacteria capable of sulfide oxidation via long distance electron transfer.</title>
        <authorList>
            <person name="Schreiber L."/>
            <person name="Bjerg J.T."/>
            <person name="Boggild A."/>
            <person name="Van De Vossenberg J."/>
            <person name="Meysman F."/>
            <person name="Nielsen L.P."/>
            <person name="Schramm A."/>
            <person name="Kjeldsen K.U."/>
        </authorList>
    </citation>
    <scope>NUCLEOTIDE SEQUENCE [LARGE SCALE GENOMIC DNA]</scope>
    <source>
        <strain evidence="1">MCF</strain>
    </source>
</reference>
<dbReference type="EMBL" id="MTKO01000110">
    <property type="protein sequence ID" value="RWX43778.1"/>
    <property type="molecule type" value="Genomic_DNA"/>
</dbReference>